<dbReference type="PROSITE" id="PS50181">
    <property type="entry name" value="FBOX"/>
    <property type="match status" value="1"/>
</dbReference>
<sequence length="787" mass="87756">MSSLIHLLSSHVKRARASSVRKQAETEKRTSYRHRVFPSSSSLSVVARVPSIPTSSPWDLLPVELQITIFAHCGVTDFLPLKLVCKSFNQVLSTHEQLIARQYLRQRRHGTLPSPIDSRRTYTRNPADDVVLLSDLFPPATSAKGGLLYTFRYVHSLRRRQTLCSKLCYYLADRVVDRFVHSEPAYMKTSFPSRAERTEFIKRATARIWFHLSPLMYYALYFLEAYAEARREQTNVLLRDFEAGRLPVPIPPHLRKDMYRVLQQKIVQAPPFTDTSTLISTHHCMQLLVHYLQFTVPPDEPAVSDDSWIGSLLTVSPFIRVVEYFSAEIGDGGSQRMQRKDFMYNFHNDIKLHEKDDMNSLVFENAPNVHLHAAVQDVWFNVVKAELASRRVRNHDMESVVVSDNLPIVFGCPPRPNKTMANPHYLLNTSWTSHRLSPLHHGSEHDSFFDKLALDTYAARLRDHLTNSLADAQGWRAAEDDTAGVSNTGALNTCTWEPISSLSFLNPQQNDQDEDEIGEAQPVGVLITLGYENITYKAALLGGPSISSSSTMQKGKQPQRGRPKRTLSTSSSTSTSLPLLLTRLPKALREQFITFLSSNFDTYVSSLRFSSDVLCDLLQSYVGSLSSTQWGSESGGTVRIEDIIREMHLTLSFAPPIAPSLKTLNVSIPRETFASFLQTSSSGDDGDSRTRVLGSLSAYLQKHLAMELGLRSGSGGVTLSSGYVRLTRIACVGFVVTGEGRVKIVGKVVEGGDNEESAKHLPMLRGGEALIRAVLGRAGTGIEKGEA</sequence>
<organism evidence="3 4">
    <name type="scientific">Aspergillus granulosus</name>
    <dbReference type="NCBI Taxonomy" id="176169"/>
    <lineage>
        <taxon>Eukaryota</taxon>
        <taxon>Fungi</taxon>
        <taxon>Dikarya</taxon>
        <taxon>Ascomycota</taxon>
        <taxon>Pezizomycotina</taxon>
        <taxon>Eurotiomycetes</taxon>
        <taxon>Eurotiomycetidae</taxon>
        <taxon>Eurotiales</taxon>
        <taxon>Aspergillaceae</taxon>
        <taxon>Aspergillus</taxon>
        <taxon>Aspergillus subgen. Nidulantes</taxon>
    </lineage>
</organism>
<feature type="region of interest" description="Disordered" evidence="1">
    <location>
        <begin position="547"/>
        <end position="573"/>
    </location>
</feature>
<evidence type="ECO:0000313" key="4">
    <source>
        <dbReference type="Proteomes" id="UP001610334"/>
    </source>
</evidence>
<dbReference type="InterPro" id="IPR025204">
    <property type="entry name" value="CENP-L"/>
</dbReference>
<dbReference type="InterPro" id="IPR001810">
    <property type="entry name" value="F-box_dom"/>
</dbReference>
<dbReference type="Pfam" id="PF13092">
    <property type="entry name" value="CENP-L"/>
    <property type="match status" value="1"/>
</dbReference>
<feature type="domain" description="F-box" evidence="2">
    <location>
        <begin position="55"/>
        <end position="102"/>
    </location>
</feature>
<evidence type="ECO:0000259" key="2">
    <source>
        <dbReference type="PROSITE" id="PS50181"/>
    </source>
</evidence>
<dbReference type="Gene3D" id="1.20.1280.50">
    <property type="match status" value="1"/>
</dbReference>
<dbReference type="EMBL" id="JBFXLT010000012">
    <property type="protein sequence ID" value="KAL2818920.1"/>
    <property type="molecule type" value="Genomic_DNA"/>
</dbReference>
<gene>
    <name evidence="3" type="ORF">BJX63DRAFT_439612</name>
</gene>
<dbReference type="SUPFAM" id="SSF81383">
    <property type="entry name" value="F-box domain"/>
    <property type="match status" value="1"/>
</dbReference>
<proteinExistence type="predicted"/>
<accession>A0ABR4HTY4</accession>
<evidence type="ECO:0000256" key="1">
    <source>
        <dbReference type="SAM" id="MobiDB-lite"/>
    </source>
</evidence>
<comment type="caution">
    <text evidence="3">The sequence shown here is derived from an EMBL/GenBank/DDBJ whole genome shotgun (WGS) entry which is preliminary data.</text>
</comment>
<dbReference type="InterPro" id="IPR036047">
    <property type="entry name" value="F-box-like_dom_sf"/>
</dbReference>
<name>A0ABR4HTY4_9EURO</name>
<keyword evidence="4" id="KW-1185">Reference proteome</keyword>
<dbReference type="Proteomes" id="UP001610334">
    <property type="component" value="Unassembled WGS sequence"/>
</dbReference>
<dbReference type="Pfam" id="PF12937">
    <property type="entry name" value="F-box-like"/>
    <property type="match status" value="1"/>
</dbReference>
<reference evidence="3 4" key="1">
    <citation type="submission" date="2024-07" db="EMBL/GenBank/DDBJ databases">
        <title>Section-level genome sequencing and comparative genomics of Aspergillus sections Usti and Cavernicolus.</title>
        <authorList>
            <consortium name="Lawrence Berkeley National Laboratory"/>
            <person name="Nybo J.L."/>
            <person name="Vesth T.C."/>
            <person name="Theobald S."/>
            <person name="Frisvad J.C."/>
            <person name="Larsen T.O."/>
            <person name="Kjaerboelling I."/>
            <person name="Rothschild-Mancinelli K."/>
            <person name="Lyhne E.K."/>
            <person name="Kogle M.E."/>
            <person name="Barry K."/>
            <person name="Clum A."/>
            <person name="Na H."/>
            <person name="Ledsgaard L."/>
            <person name="Lin J."/>
            <person name="Lipzen A."/>
            <person name="Kuo A."/>
            <person name="Riley R."/>
            <person name="Mondo S."/>
            <person name="Labutti K."/>
            <person name="Haridas S."/>
            <person name="Pangalinan J."/>
            <person name="Salamov A.A."/>
            <person name="Simmons B.A."/>
            <person name="Magnuson J.K."/>
            <person name="Chen J."/>
            <person name="Drula E."/>
            <person name="Henrissat B."/>
            <person name="Wiebenga A."/>
            <person name="Lubbers R.J."/>
            <person name="Gomes A.C."/>
            <person name="Makela M.R."/>
            <person name="Stajich J."/>
            <person name="Grigoriev I.V."/>
            <person name="Mortensen U.H."/>
            <person name="De Vries R.P."/>
            <person name="Baker S.E."/>
            <person name="Andersen M.R."/>
        </authorList>
    </citation>
    <scope>NUCLEOTIDE SEQUENCE [LARGE SCALE GENOMIC DNA]</scope>
    <source>
        <strain evidence="3 4">CBS 588.65</strain>
    </source>
</reference>
<evidence type="ECO:0000313" key="3">
    <source>
        <dbReference type="EMBL" id="KAL2818920.1"/>
    </source>
</evidence>
<protein>
    <submittedName>
        <fullName evidence="3">Kinetochore complex Sim4 subunit Fta1-domain-containing protein</fullName>
    </submittedName>
</protein>
<feature type="compositionally biased region" description="Polar residues" evidence="1">
    <location>
        <begin position="547"/>
        <end position="556"/>
    </location>
</feature>